<accession>A0A5N5QMG8</accession>
<evidence type="ECO:0000256" key="1">
    <source>
        <dbReference type="PROSITE-ProRule" id="PRU00042"/>
    </source>
</evidence>
<protein>
    <recommendedName>
        <fullName evidence="4">C2H2-type domain-containing protein</fullName>
    </recommendedName>
</protein>
<feature type="compositionally biased region" description="Polar residues" evidence="2">
    <location>
        <begin position="416"/>
        <end position="427"/>
    </location>
</feature>
<evidence type="ECO:0000256" key="3">
    <source>
        <dbReference type="SAM" id="Phobius"/>
    </source>
</evidence>
<evidence type="ECO:0000313" key="6">
    <source>
        <dbReference type="Proteomes" id="UP000383932"/>
    </source>
</evidence>
<feature type="transmembrane region" description="Helical" evidence="3">
    <location>
        <begin position="148"/>
        <end position="172"/>
    </location>
</feature>
<dbReference type="InterPro" id="IPR013087">
    <property type="entry name" value="Znf_C2H2_type"/>
</dbReference>
<dbReference type="EMBL" id="SSOP01000056">
    <property type="protein sequence ID" value="KAB5592711.1"/>
    <property type="molecule type" value="Genomic_DNA"/>
</dbReference>
<keyword evidence="3" id="KW-0472">Membrane</keyword>
<dbReference type="PANTHER" id="PTHR38848:SF3">
    <property type="entry name" value="G-PROTEIN COUPLED RECEPTORS FAMILY 3 PROFILE DOMAIN-CONTAINING PROTEIN"/>
    <property type="match status" value="1"/>
</dbReference>
<evidence type="ECO:0000313" key="5">
    <source>
        <dbReference type="EMBL" id="KAB5592711.1"/>
    </source>
</evidence>
<dbReference type="PANTHER" id="PTHR38848">
    <property type="entry name" value="G-PROTEIN COUPLED RECEPTORS FAMILY 3 PROFILE DOMAIN-CONTAINING PROTEIN"/>
    <property type="match status" value="1"/>
</dbReference>
<keyword evidence="3" id="KW-1133">Transmembrane helix</keyword>
<gene>
    <name evidence="5" type="ORF">CTheo_3854</name>
</gene>
<keyword evidence="1" id="KW-0479">Metal-binding</keyword>
<keyword evidence="1" id="KW-0863">Zinc-finger</keyword>
<feature type="region of interest" description="Disordered" evidence="2">
    <location>
        <begin position="339"/>
        <end position="370"/>
    </location>
</feature>
<evidence type="ECO:0000256" key="2">
    <source>
        <dbReference type="SAM" id="MobiDB-lite"/>
    </source>
</evidence>
<feature type="domain" description="C2H2-type" evidence="4">
    <location>
        <begin position="616"/>
        <end position="639"/>
    </location>
</feature>
<keyword evidence="6" id="KW-1185">Reference proteome</keyword>
<feature type="region of interest" description="Disordered" evidence="2">
    <location>
        <begin position="559"/>
        <end position="607"/>
    </location>
</feature>
<dbReference type="PROSITE" id="PS50157">
    <property type="entry name" value="ZINC_FINGER_C2H2_2"/>
    <property type="match status" value="1"/>
</dbReference>
<dbReference type="AlphaFoldDB" id="A0A5N5QMG8"/>
<feature type="transmembrane region" description="Helical" evidence="3">
    <location>
        <begin position="85"/>
        <end position="103"/>
    </location>
</feature>
<feature type="compositionally biased region" description="Acidic residues" evidence="2">
    <location>
        <begin position="840"/>
        <end position="851"/>
    </location>
</feature>
<feature type="compositionally biased region" description="Polar residues" evidence="2">
    <location>
        <begin position="704"/>
        <end position="718"/>
    </location>
</feature>
<sequence length="851" mass="92204">MLGPYTDIPSQLPGIVFPNQSMQALSSVIHLFGESPANTLDGVFMRCRMLGVGFLFCPAHNEREFVFVADVGDLVVAPFMHTARLYRLMAILVFYGVGMSSGFLNCVLGIYACILLYAGSKILIYMFLTEKVHVVWGGTHQSRLTSKVYWLCFATMLPYAAIVIIMIIGRVAYFRDDRACIIGLKTYASLALLIYDLYINIFLTGMFLWPLFHSRLSNPRIRRMAIRTLVAAIAALTTSTINIAVLTIMHGRQLGWVCLGSCGTDVTMNALVLFWVTDNVSQSAENTPGTHCLTAAAAAGPAPSSHQHHSACVADEGTMKPARFAPASVVFEGTPDAERVSMSMSTKPRRGEVVFSKKHHGRTASSSRGSSLLGRIGDAFWSREEAEERRHQLSVQVTITTEQQEDIMMNDVKYGPQSQSQSMSESVGTGPDSVDTEKGGMEEAERQSTVVLPDTIVEVGVCMDPFGAADPGGCKCREIEIIVSWIVVSGIDCTALDMSRLSWLGAPPREMDKLDFFCDEGLINDICPDIPPLDCIPIATRWAKFPAAQAALSLLSLSGSVSPSHVPRSLVKRSSMSRRRTSDAAVARAGTTPSLDPSLDTPESAPVGKAKKGTIFKCETCSKVYRHPNCLVKHRWEHSPHWREASKFLLSKHQQVQMLEAAAILSHISPAKNGVGTSLPEDRSLWPAYLSGGLLPMPGATPPVASSSAREMSVSTSAIDDVSEGSSDAEDIEREDSGYGSSSAAPPVAVPGSRQPQPHMYATSIGGHEYMISSSHAACDAGAHMGSMAMGRSLQHSAFMARSISASSFGVSSMRGAREDDIDDEAQHDDSTHVARPKWDEDESMAMDMDL</sequence>
<dbReference type="PROSITE" id="PS00028">
    <property type="entry name" value="ZINC_FINGER_C2H2_1"/>
    <property type="match status" value="1"/>
</dbReference>
<feature type="compositionally biased region" description="Basic and acidic residues" evidence="2">
    <location>
        <begin position="435"/>
        <end position="446"/>
    </location>
</feature>
<reference evidence="5 6" key="1">
    <citation type="journal article" date="2019" name="Fungal Biol. Biotechnol.">
        <title>Draft genome sequence of fastidious pathogen Ceratobasidium theobromae, which causes vascular-streak dieback in Theobroma cacao.</title>
        <authorList>
            <person name="Ali S.S."/>
            <person name="Asman A."/>
            <person name="Shao J."/>
            <person name="Firmansyah A.P."/>
            <person name="Susilo A.W."/>
            <person name="Rosmana A."/>
            <person name="McMahon P."/>
            <person name="Junaid M."/>
            <person name="Guest D."/>
            <person name="Kheng T.Y."/>
            <person name="Meinhardt L.W."/>
            <person name="Bailey B.A."/>
        </authorList>
    </citation>
    <scope>NUCLEOTIDE SEQUENCE [LARGE SCALE GENOMIC DNA]</scope>
    <source>
        <strain evidence="5 6">CT2</strain>
    </source>
</reference>
<feature type="compositionally biased region" description="Basic and acidic residues" evidence="2">
    <location>
        <begin position="828"/>
        <end position="839"/>
    </location>
</feature>
<dbReference type="Proteomes" id="UP000383932">
    <property type="component" value="Unassembled WGS sequence"/>
</dbReference>
<feature type="region of interest" description="Disordered" evidence="2">
    <location>
        <begin position="414"/>
        <end position="447"/>
    </location>
</feature>
<dbReference type="GO" id="GO:0008270">
    <property type="term" value="F:zinc ion binding"/>
    <property type="evidence" value="ECO:0007669"/>
    <property type="project" value="UniProtKB-KW"/>
</dbReference>
<keyword evidence="1" id="KW-0862">Zinc</keyword>
<comment type="caution">
    <text evidence="5">The sequence shown here is derived from an EMBL/GenBank/DDBJ whole genome shotgun (WGS) entry which is preliminary data.</text>
</comment>
<feature type="compositionally biased region" description="Acidic residues" evidence="2">
    <location>
        <begin position="721"/>
        <end position="734"/>
    </location>
</feature>
<keyword evidence="3" id="KW-0812">Transmembrane</keyword>
<feature type="transmembrane region" description="Helical" evidence="3">
    <location>
        <begin position="109"/>
        <end position="128"/>
    </location>
</feature>
<organism evidence="5 6">
    <name type="scientific">Ceratobasidium theobromae</name>
    <dbReference type="NCBI Taxonomy" id="1582974"/>
    <lineage>
        <taxon>Eukaryota</taxon>
        <taxon>Fungi</taxon>
        <taxon>Dikarya</taxon>
        <taxon>Basidiomycota</taxon>
        <taxon>Agaricomycotina</taxon>
        <taxon>Agaricomycetes</taxon>
        <taxon>Cantharellales</taxon>
        <taxon>Ceratobasidiaceae</taxon>
        <taxon>Ceratobasidium</taxon>
    </lineage>
</organism>
<feature type="transmembrane region" description="Helical" evidence="3">
    <location>
        <begin position="192"/>
        <end position="212"/>
    </location>
</feature>
<feature type="transmembrane region" description="Helical" evidence="3">
    <location>
        <begin position="224"/>
        <end position="248"/>
    </location>
</feature>
<evidence type="ECO:0000259" key="4">
    <source>
        <dbReference type="PROSITE" id="PS50157"/>
    </source>
</evidence>
<feature type="region of interest" description="Disordered" evidence="2">
    <location>
        <begin position="700"/>
        <end position="761"/>
    </location>
</feature>
<feature type="region of interest" description="Disordered" evidence="2">
    <location>
        <begin position="815"/>
        <end position="851"/>
    </location>
</feature>
<name>A0A5N5QMG8_9AGAM</name>
<proteinExistence type="predicted"/>
<dbReference type="OrthoDB" id="2152896at2759"/>